<feature type="chain" id="PRO_5001910983" description="DUF4124 domain-containing protein" evidence="2">
    <location>
        <begin position="22"/>
        <end position="153"/>
    </location>
</feature>
<dbReference type="PATRIC" id="fig|1177154.3.peg.3172"/>
<dbReference type="EMBL" id="ARXV01000015">
    <property type="protein sequence ID" value="KGD63709.1"/>
    <property type="molecule type" value="Genomic_DNA"/>
</dbReference>
<feature type="region of interest" description="Disordered" evidence="1">
    <location>
        <begin position="36"/>
        <end position="130"/>
    </location>
</feature>
<feature type="domain" description="DUF4124" evidence="3">
    <location>
        <begin position="12"/>
        <end position="62"/>
    </location>
</feature>
<reference evidence="4 5" key="1">
    <citation type="submission" date="2012-09" db="EMBL/GenBank/DDBJ databases">
        <title>Genome Sequence of alkane-degrading Bacterium Alcanivorax sp. 19-m-6.</title>
        <authorList>
            <person name="Lai Q."/>
            <person name="Shao Z."/>
        </authorList>
    </citation>
    <scope>NUCLEOTIDE SEQUENCE [LARGE SCALE GENOMIC DNA]</scope>
    <source>
        <strain evidence="4 5">19-m-6</strain>
    </source>
</reference>
<dbReference type="Pfam" id="PF13511">
    <property type="entry name" value="DUF4124"/>
    <property type="match status" value="1"/>
</dbReference>
<evidence type="ECO:0000259" key="3">
    <source>
        <dbReference type="Pfam" id="PF13511"/>
    </source>
</evidence>
<dbReference type="InterPro" id="IPR025392">
    <property type="entry name" value="DUF4124"/>
</dbReference>
<keyword evidence="5" id="KW-1185">Reference proteome</keyword>
<evidence type="ECO:0000256" key="1">
    <source>
        <dbReference type="SAM" id="MobiDB-lite"/>
    </source>
</evidence>
<dbReference type="eggNOG" id="ENOG50339YA">
    <property type="taxonomic scope" value="Bacteria"/>
</dbReference>
<evidence type="ECO:0000313" key="4">
    <source>
        <dbReference type="EMBL" id="KGD63709.1"/>
    </source>
</evidence>
<dbReference type="AlphaFoldDB" id="A0A095SH86"/>
<sequence length="153" mass="17494">MTRFSLILGITLLAFSSSSMAEKFYKWVDENGVTHYGAQPPQDRQASEVNTRANASSSQEKEIEALNERRQAAKQAREAQEAEAEEAKRLAEKPDEVNQERCDQHRKNLEILTNKPTVRQKNPETGEEEVITQEVREKMMSEARDALEKCDKL</sequence>
<name>A0A095SH86_9GAMM</name>
<accession>A0A095SH86</accession>
<protein>
    <recommendedName>
        <fullName evidence="3">DUF4124 domain-containing protein</fullName>
    </recommendedName>
</protein>
<gene>
    <name evidence="4" type="ORF">Y5S_03132</name>
</gene>
<feature type="signal peptide" evidence="2">
    <location>
        <begin position="1"/>
        <end position="21"/>
    </location>
</feature>
<keyword evidence="2" id="KW-0732">Signal</keyword>
<comment type="caution">
    <text evidence="4">The sequence shown here is derived from an EMBL/GenBank/DDBJ whole genome shotgun (WGS) entry which is preliminary data.</text>
</comment>
<feature type="compositionally biased region" description="Basic and acidic residues" evidence="1">
    <location>
        <begin position="59"/>
        <end position="109"/>
    </location>
</feature>
<dbReference type="STRING" id="1177154.Y5S_03132"/>
<evidence type="ECO:0000256" key="2">
    <source>
        <dbReference type="SAM" id="SignalP"/>
    </source>
</evidence>
<proteinExistence type="predicted"/>
<evidence type="ECO:0000313" key="5">
    <source>
        <dbReference type="Proteomes" id="UP000029444"/>
    </source>
</evidence>
<organism evidence="4 5">
    <name type="scientific">Alcanivorax nanhaiticus</name>
    <dbReference type="NCBI Taxonomy" id="1177154"/>
    <lineage>
        <taxon>Bacteria</taxon>
        <taxon>Pseudomonadati</taxon>
        <taxon>Pseudomonadota</taxon>
        <taxon>Gammaproteobacteria</taxon>
        <taxon>Oceanospirillales</taxon>
        <taxon>Alcanivoracaceae</taxon>
        <taxon>Alcanivorax</taxon>
    </lineage>
</organism>
<dbReference type="OrthoDB" id="7068596at2"/>
<dbReference type="Proteomes" id="UP000029444">
    <property type="component" value="Unassembled WGS sequence"/>
</dbReference>
<feature type="compositionally biased region" description="Polar residues" evidence="1">
    <location>
        <begin position="42"/>
        <end position="58"/>
    </location>
</feature>
<dbReference type="RefSeq" id="WP_035234379.1">
    <property type="nucleotide sequence ID" value="NZ_ARXV01000015.1"/>
</dbReference>